<gene>
    <name evidence="1" type="ORF">ASU29_173</name>
</gene>
<proteinExistence type="predicted"/>
<evidence type="ECO:0000313" key="1">
    <source>
        <dbReference type="EMBL" id="ALP70080.1"/>
    </source>
</evidence>
<accession>A0A0S2UPP2</accession>
<dbReference type="Proteomes" id="UP000055684">
    <property type="component" value="Chromosome"/>
</dbReference>
<name>A0A0S2UPP2_9PROT</name>
<dbReference type="AlphaFoldDB" id="A0A0S2UPP2"/>
<evidence type="ECO:0000313" key="2">
    <source>
        <dbReference type="Proteomes" id="UP000055684"/>
    </source>
</evidence>
<sequence>MLKKYLSINFLLIINFEYNFKSLLSIKNIFFLNLFSKKNLKKIFFFFIKKKSILFKYVNIKIYKKKKLKNSYFMKYLKFLYIEIFFLMNKIKIF</sequence>
<protein>
    <submittedName>
        <fullName evidence="1">Uncharacterized protein</fullName>
    </submittedName>
</protein>
<reference evidence="2" key="1">
    <citation type="submission" date="2015-11" db="EMBL/GenBank/DDBJ databases">
        <title>Complete genome sequences of the obligate symbionts Candidatus Sulcia muelleri and Candidatus Nasuia deltocephalinicola from the pestiferous leafhopper, Macrosteles quadripunctulatus (Hemiptera: Cicadellidae).</title>
        <authorList>
            <person name="Bennett G.M."/>
            <person name="Abba S."/>
            <person name="Kube M."/>
            <person name="Marzachi C."/>
        </authorList>
    </citation>
    <scope>NUCLEOTIDE SEQUENCE [LARGE SCALE GENOMIC DNA]</scope>
    <source>
        <strain evidence="2">PUNC</strain>
    </source>
</reference>
<dbReference type="EMBL" id="CP013211">
    <property type="protein sequence ID" value="ALP70080.1"/>
    <property type="molecule type" value="Genomic_DNA"/>
</dbReference>
<reference evidence="1 2" key="2">
    <citation type="journal article" date="2016" name="Genome Announc.">
        <title>Complete Genome Sequences of the Obligate Symbionts 'Candidatus Sulcia muelleri' and 'Ca. Nasuia deltocephalinicola' from the Pestiferous Leafhopper Macrosteles quadripunctulatus (Hemiptera: Cicadellidae).</title>
        <authorList>
            <person name="Bennett G.M."/>
            <person name="Abba S."/>
            <person name="Kube M."/>
            <person name="Marzachi C."/>
        </authorList>
    </citation>
    <scope>NUCLEOTIDE SEQUENCE [LARGE SCALE GENOMIC DNA]</scope>
    <source>
        <strain evidence="1 2">PUNC</strain>
    </source>
</reference>
<organism evidence="1 2">
    <name type="scientific">Candidatus Nasuia deltocephalincola</name>
    <dbReference type="NCBI Taxonomy" id="1160784"/>
    <lineage>
        <taxon>Bacteria</taxon>
        <taxon>Pseudomonadati</taxon>
        <taxon>Pseudomonadota</taxon>
        <taxon>Betaproteobacteria</taxon>
        <taxon>Candidatus Nasuia</taxon>
    </lineage>
</organism>